<dbReference type="AlphaFoldDB" id="A0A8J8TFP5"/>
<dbReference type="RefSeq" id="WP_020448774.1">
    <property type="nucleotide sequence ID" value="NZ_CAYAYE010000015.1"/>
</dbReference>
<evidence type="ECO:0008006" key="5">
    <source>
        <dbReference type="Google" id="ProtNLM"/>
    </source>
</evidence>
<evidence type="ECO:0000313" key="4">
    <source>
        <dbReference type="Proteomes" id="UP000752814"/>
    </source>
</evidence>
<dbReference type="Gene3D" id="3.40.50.12150">
    <property type="match status" value="1"/>
</dbReference>
<evidence type="ECO:0000259" key="1">
    <source>
        <dbReference type="Pfam" id="PF01488"/>
    </source>
</evidence>
<dbReference type="EMBL" id="LVVT01000001">
    <property type="protein sequence ID" value="TQS84676.1"/>
    <property type="molecule type" value="Genomic_DNA"/>
</dbReference>
<gene>
    <name evidence="3" type="ORF">A3207_01170</name>
</gene>
<dbReference type="GO" id="GO:0051287">
    <property type="term" value="F:NAD binding"/>
    <property type="evidence" value="ECO:0007669"/>
    <property type="project" value="InterPro"/>
</dbReference>
<dbReference type="GeneID" id="41323307"/>
<feature type="domain" description="Quinate/shikimate 5-dehydrogenase/glutamyl-tRNA reductase" evidence="1">
    <location>
        <begin position="135"/>
        <end position="205"/>
    </location>
</feature>
<evidence type="ECO:0000259" key="2">
    <source>
        <dbReference type="Pfam" id="PF21455"/>
    </source>
</evidence>
<dbReference type="OMA" id="HNLKNGK"/>
<feature type="domain" description="Pyrrolysine biosynthesis protein PylD N-terminal" evidence="2">
    <location>
        <begin position="4"/>
        <end position="115"/>
    </location>
</feature>
<dbReference type="Gene3D" id="3.40.50.720">
    <property type="entry name" value="NAD(P)-binding Rossmann-like Domain"/>
    <property type="match status" value="1"/>
</dbReference>
<dbReference type="NCBIfam" id="TIGR03911">
    <property type="entry name" value="pyrrolys_PylD"/>
    <property type="match status" value="1"/>
</dbReference>
<reference evidence="3" key="1">
    <citation type="submission" date="2016-03" db="EMBL/GenBank/DDBJ databases">
        <authorList>
            <person name="Borrel G."/>
            <person name="Mccann A."/>
            <person name="O'Toole P.W."/>
        </authorList>
    </citation>
    <scope>NUCLEOTIDE SEQUENCE</scope>
    <source>
        <strain evidence="3">183</strain>
    </source>
</reference>
<evidence type="ECO:0000313" key="3">
    <source>
        <dbReference type="EMBL" id="TQS84676.1"/>
    </source>
</evidence>
<dbReference type="Pfam" id="PF01488">
    <property type="entry name" value="Shikimate_DH"/>
    <property type="match status" value="1"/>
</dbReference>
<organism evidence="3 4">
    <name type="scientific">Candidatus Methanomassiliicoccus intestinalis</name>
    <dbReference type="NCBI Taxonomy" id="1406512"/>
    <lineage>
        <taxon>Archaea</taxon>
        <taxon>Methanobacteriati</taxon>
        <taxon>Thermoplasmatota</taxon>
        <taxon>Thermoplasmata</taxon>
        <taxon>Methanomassiliicoccales</taxon>
        <taxon>Methanomassiliicoccaceae</taxon>
        <taxon>Methanomassiliicoccus</taxon>
    </lineage>
</organism>
<sequence length="279" mass="29955">MIKHVPYASVERDRTLISSIGIDMKGLAYEAVSVIPDSMPLEDFSTAVVPVTSGKGVTPGFTESVCSILQHLGMKSFITQRTDIAGLSDALAAKADIVFMADDAEFIALNTHTSTFSDNTRSTALGYFTALKIAANGLQGKEVLLIGAGRVGDKMADMLEAEEAKVTITDIDPLKSRALQKKHIDFKVCDDLEKAVRNSTLILNASPGKIPGDWINKGTIVSSPGMPYSFDEEGLKKMKILIHDPLQIGVSVMAVWSASLSLYEPPIPIESPVCAEVIL</sequence>
<dbReference type="InterPro" id="IPR048757">
    <property type="entry name" value="PylD_N"/>
</dbReference>
<dbReference type="InterPro" id="IPR036291">
    <property type="entry name" value="NAD(P)-bd_dom_sf"/>
</dbReference>
<dbReference type="SUPFAM" id="SSF51735">
    <property type="entry name" value="NAD(P)-binding Rossmann-fold domains"/>
    <property type="match status" value="1"/>
</dbReference>
<comment type="caution">
    <text evidence="3">The sequence shown here is derived from an EMBL/GenBank/DDBJ whole genome shotgun (WGS) entry which is preliminary data.</text>
</comment>
<name>A0A8J8TFP5_9ARCH</name>
<dbReference type="Proteomes" id="UP000752814">
    <property type="component" value="Unassembled WGS sequence"/>
</dbReference>
<dbReference type="InterPro" id="IPR006151">
    <property type="entry name" value="Shikm_DH/Glu-tRNA_Rdtase"/>
</dbReference>
<dbReference type="Pfam" id="PF21455">
    <property type="entry name" value="PylD_N"/>
    <property type="match status" value="1"/>
</dbReference>
<proteinExistence type="predicted"/>
<protein>
    <recommendedName>
        <fullName evidence="5">3-methylornithyl-N6-L-lysine dehydrogenase PylD</fullName>
    </recommendedName>
</protein>
<dbReference type="InterPro" id="IPR023914">
    <property type="entry name" value="Pyrrolys_PylD"/>
</dbReference>
<accession>A0A8J8TFP5</accession>